<evidence type="ECO:0000256" key="2">
    <source>
        <dbReference type="ARBA" id="ARBA00009399"/>
    </source>
</evidence>
<organism evidence="8 9">
    <name type="scientific">Microbacterium kyungheense</name>
    <dbReference type="NCBI Taxonomy" id="1263636"/>
    <lineage>
        <taxon>Bacteria</taxon>
        <taxon>Bacillati</taxon>
        <taxon>Actinomycetota</taxon>
        <taxon>Actinomycetes</taxon>
        <taxon>Micrococcales</taxon>
        <taxon>Microbacteriaceae</taxon>
        <taxon>Microbacterium</taxon>
    </lineage>
</organism>
<evidence type="ECO:0000256" key="3">
    <source>
        <dbReference type="ARBA" id="ARBA00022692"/>
    </source>
</evidence>
<dbReference type="PANTHER" id="PTHR38459">
    <property type="entry name" value="PROPHAGE BACTOPRENOL-LINKED GLUCOSE TRANSLOCASE HOMOLOG"/>
    <property type="match status" value="1"/>
</dbReference>
<keyword evidence="5 6" id="KW-0472">Membrane</keyword>
<gene>
    <name evidence="8" type="ORF">FB391_0798</name>
</gene>
<reference evidence="8 9" key="1">
    <citation type="submission" date="2019-06" db="EMBL/GenBank/DDBJ databases">
        <title>Sequencing the genomes of 1000 actinobacteria strains.</title>
        <authorList>
            <person name="Klenk H.-P."/>
        </authorList>
    </citation>
    <scope>NUCLEOTIDE SEQUENCE [LARGE SCALE GENOMIC DNA]</scope>
    <source>
        <strain evidence="8 9">DSM 105492</strain>
    </source>
</reference>
<feature type="transmembrane region" description="Helical" evidence="6">
    <location>
        <begin position="48"/>
        <end position="68"/>
    </location>
</feature>
<dbReference type="InterPro" id="IPR007267">
    <property type="entry name" value="GtrA_DPMS_TM"/>
</dbReference>
<feature type="domain" description="GtrA/DPMS transmembrane" evidence="7">
    <location>
        <begin position="23"/>
        <end position="136"/>
    </location>
</feature>
<evidence type="ECO:0000256" key="4">
    <source>
        <dbReference type="ARBA" id="ARBA00022989"/>
    </source>
</evidence>
<sequence length="143" mass="15838">MHADPRPERRSLLVRLWSTSAARFLVVGGFSFLFDIGLLWLLHEAFGIPLAISTPTAFLLSFVVTYTLQRTVAFRSSEAVAPSALRYTILVAVNTVATTLIVAAADAIGLPWAIGKVAAVVATTVWNYFLYRYWVFAKREVDD</sequence>
<dbReference type="Proteomes" id="UP000320235">
    <property type="component" value="Unassembled WGS sequence"/>
</dbReference>
<evidence type="ECO:0000259" key="7">
    <source>
        <dbReference type="Pfam" id="PF04138"/>
    </source>
</evidence>
<comment type="similarity">
    <text evidence="2">Belongs to the GtrA family.</text>
</comment>
<keyword evidence="9" id="KW-1185">Reference proteome</keyword>
<dbReference type="Pfam" id="PF04138">
    <property type="entry name" value="GtrA_DPMS_TM"/>
    <property type="match status" value="1"/>
</dbReference>
<dbReference type="EMBL" id="VFPE01000001">
    <property type="protein sequence ID" value="TQM34510.1"/>
    <property type="molecule type" value="Genomic_DNA"/>
</dbReference>
<proteinExistence type="inferred from homology"/>
<feature type="transmembrane region" description="Helical" evidence="6">
    <location>
        <begin position="21"/>
        <end position="42"/>
    </location>
</feature>
<dbReference type="RefSeq" id="WP_185842929.1">
    <property type="nucleotide sequence ID" value="NZ_BAABLH010000007.1"/>
</dbReference>
<keyword evidence="3 6" id="KW-0812">Transmembrane</keyword>
<protein>
    <submittedName>
        <fullName evidence="8">Putative flippase GtrA</fullName>
    </submittedName>
</protein>
<dbReference type="InterPro" id="IPR051401">
    <property type="entry name" value="GtrA_CellWall_Glycosyl"/>
</dbReference>
<evidence type="ECO:0000313" key="8">
    <source>
        <dbReference type="EMBL" id="TQM34510.1"/>
    </source>
</evidence>
<accession>A0A543FKW0</accession>
<dbReference type="AlphaFoldDB" id="A0A543FKW0"/>
<dbReference type="GO" id="GO:0000271">
    <property type="term" value="P:polysaccharide biosynthetic process"/>
    <property type="evidence" value="ECO:0007669"/>
    <property type="project" value="InterPro"/>
</dbReference>
<dbReference type="PANTHER" id="PTHR38459:SF1">
    <property type="entry name" value="PROPHAGE BACTOPRENOL-LINKED GLUCOSE TRANSLOCASE HOMOLOG"/>
    <property type="match status" value="1"/>
</dbReference>
<name>A0A543FKW0_9MICO</name>
<evidence type="ECO:0000313" key="9">
    <source>
        <dbReference type="Proteomes" id="UP000320235"/>
    </source>
</evidence>
<comment type="caution">
    <text evidence="8">The sequence shown here is derived from an EMBL/GenBank/DDBJ whole genome shotgun (WGS) entry which is preliminary data.</text>
</comment>
<feature type="transmembrane region" description="Helical" evidence="6">
    <location>
        <begin position="84"/>
        <end position="104"/>
    </location>
</feature>
<keyword evidence="4 6" id="KW-1133">Transmembrane helix</keyword>
<evidence type="ECO:0000256" key="1">
    <source>
        <dbReference type="ARBA" id="ARBA00004141"/>
    </source>
</evidence>
<evidence type="ECO:0000256" key="6">
    <source>
        <dbReference type="SAM" id="Phobius"/>
    </source>
</evidence>
<dbReference type="GO" id="GO:0005886">
    <property type="term" value="C:plasma membrane"/>
    <property type="evidence" value="ECO:0007669"/>
    <property type="project" value="TreeGrafter"/>
</dbReference>
<evidence type="ECO:0000256" key="5">
    <source>
        <dbReference type="ARBA" id="ARBA00023136"/>
    </source>
</evidence>
<comment type="subcellular location">
    <subcellularLocation>
        <location evidence="1">Membrane</location>
        <topology evidence="1">Multi-pass membrane protein</topology>
    </subcellularLocation>
</comment>
<feature type="transmembrane region" description="Helical" evidence="6">
    <location>
        <begin position="110"/>
        <end position="130"/>
    </location>
</feature>